<evidence type="ECO:0000256" key="1">
    <source>
        <dbReference type="SAM" id="MobiDB-lite"/>
    </source>
</evidence>
<name>A0AAE0LQS0_9PEZI</name>
<comment type="caution">
    <text evidence="3">The sequence shown here is derived from an EMBL/GenBank/DDBJ whole genome shotgun (WGS) entry which is preliminary data.</text>
</comment>
<evidence type="ECO:0000313" key="3">
    <source>
        <dbReference type="EMBL" id="KAK3294421.1"/>
    </source>
</evidence>
<keyword evidence="2" id="KW-1133">Transmembrane helix</keyword>
<evidence type="ECO:0000256" key="2">
    <source>
        <dbReference type="SAM" id="Phobius"/>
    </source>
</evidence>
<accession>A0AAE0LQS0</accession>
<reference evidence="3" key="2">
    <citation type="submission" date="2023-06" db="EMBL/GenBank/DDBJ databases">
        <authorList>
            <consortium name="Lawrence Berkeley National Laboratory"/>
            <person name="Haridas S."/>
            <person name="Hensen N."/>
            <person name="Bonometti L."/>
            <person name="Westerberg I."/>
            <person name="Brannstrom I.O."/>
            <person name="Guillou S."/>
            <person name="Cros-Aarteil S."/>
            <person name="Calhoun S."/>
            <person name="Kuo A."/>
            <person name="Mondo S."/>
            <person name="Pangilinan J."/>
            <person name="Riley R."/>
            <person name="Labutti K."/>
            <person name="Andreopoulos B."/>
            <person name="Lipzen A."/>
            <person name="Chen C."/>
            <person name="Yanf M."/>
            <person name="Daum C."/>
            <person name="Ng V."/>
            <person name="Clum A."/>
            <person name="Steindorff A."/>
            <person name="Ohm R."/>
            <person name="Martin F."/>
            <person name="Silar P."/>
            <person name="Natvig D."/>
            <person name="Lalanne C."/>
            <person name="Gautier V."/>
            <person name="Ament-Velasquez S.L."/>
            <person name="Kruys A."/>
            <person name="Hutchinson M.I."/>
            <person name="Powell A.J."/>
            <person name="Barry K."/>
            <person name="Miller A.N."/>
            <person name="Grigoriev I.V."/>
            <person name="Debuchy R."/>
            <person name="Gladieux P."/>
            <person name="Thoren M.H."/>
            <person name="Johannesson H."/>
        </authorList>
    </citation>
    <scope>NUCLEOTIDE SEQUENCE</scope>
    <source>
        <strain evidence="3">CBS 168.71</strain>
    </source>
</reference>
<evidence type="ECO:0008006" key="5">
    <source>
        <dbReference type="Google" id="ProtNLM"/>
    </source>
</evidence>
<reference evidence="3" key="1">
    <citation type="journal article" date="2023" name="Mol. Phylogenet. Evol.">
        <title>Genome-scale phylogeny and comparative genomics of the fungal order Sordariales.</title>
        <authorList>
            <person name="Hensen N."/>
            <person name="Bonometti L."/>
            <person name="Westerberg I."/>
            <person name="Brannstrom I.O."/>
            <person name="Guillou S."/>
            <person name="Cros-Aarteil S."/>
            <person name="Calhoun S."/>
            <person name="Haridas S."/>
            <person name="Kuo A."/>
            <person name="Mondo S."/>
            <person name="Pangilinan J."/>
            <person name="Riley R."/>
            <person name="LaButti K."/>
            <person name="Andreopoulos B."/>
            <person name="Lipzen A."/>
            <person name="Chen C."/>
            <person name="Yan M."/>
            <person name="Daum C."/>
            <person name="Ng V."/>
            <person name="Clum A."/>
            <person name="Steindorff A."/>
            <person name="Ohm R.A."/>
            <person name="Martin F."/>
            <person name="Silar P."/>
            <person name="Natvig D.O."/>
            <person name="Lalanne C."/>
            <person name="Gautier V."/>
            <person name="Ament-Velasquez S.L."/>
            <person name="Kruys A."/>
            <person name="Hutchinson M.I."/>
            <person name="Powell A.J."/>
            <person name="Barry K."/>
            <person name="Miller A.N."/>
            <person name="Grigoriev I.V."/>
            <person name="Debuchy R."/>
            <person name="Gladieux P."/>
            <person name="Hiltunen Thoren M."/>
            <person name="Johannesson H."/>
        </authorList>
    </citation>
    <scope>NUCLEOTIDE SEQUENCE</scope>
    <source>
        <strain evidence="3">CBS 168.71</strain>
    </source>
</reference>
<protein>
    <recommendedName>
        <fullName evidence="5">MARVEL domain-containing protein</fullName>
    </recommendedName>
</protein>
<dbReference type="EMBL" id="JAUEPN010000005">
    <property type="protein sequence ID" value="KAK3294421.1"/>
    <property type="molecule type" value="Genomic_DNA"/>
</dbReference>
<feature type="compositionally biased region" description="Pro residues" evidence="1">
    <location>
        <begin position="46"/>
        <end position="55"/>
    </location>
</feature>
<feature type="transmembrane region" description="Helical" evidence="2">
    <location>
        <begin position="148"/>
        <end position="170"/>
    </location>
</feature>
<feature type="compositionally biased region" description="Low complexity" evidence="1">
    <location>
        <begin position="357"/>
        <end position="379"/>
    </location>
</feature>
<dbReference type="Proteomes" id="UP001278766">
    <property type="component" value="Unassembled WGS sequence"/>
</dbReference>
<keyword evidence="4" id="KW-1185">Reference proteome</keyword>
<feature type="transmembrane region" description="Helical" evidence="2">
    <location>
        <begin position="106"/>
        <end position="128"/>
    </location>
</feature>
<evidence type="ECO:0000313" key="4">
    <source>
        <dbReference type="Proteomes" id="UP001278766"/>
    </source>
</evidence>
<gene>
    <name evidence="3" type="ORF">B0H64DRAFT_187524</name>
</gene>
<sequence length="379" mass="40940">MAGDDSSATEPKIGESSRVQENAHSENGGDQRQPERGVQEDTETQPSPPLPPRPLPAAHQELLKHQHQPPLPPPHAAQFAHLPVEQPYDERGPERPYYPRWHKTKLALLLLSLVVSAVIFGVGIALGFHNAPYYRAYYYTVPIDYELGLSGTTAGLAVVVTVIEFLKTMFSHRRQGMHPGALVAFHLIIWLMAVAAVVLTGLFAESYASDWYDYPRADRIVLHSQSQVYEQVLMGFVAALLFIHFVLFIGACVETNRAERANKEVVVVRVPVQVGAGYQGAGGHYPVYGPPGAYPAPFPAAQMTQIPTAAGAGTGPAPPQPAALYAGYYAPTPENAASQRQSHHGPIQGYYTPAPAPTTAAPREQPRASAPARPAPSSS</sequence>
<proteinExistence type="predicted"/>
<feature type="region of interest" description="Disordered" evidence="1">
    <location>
        <begin position="334"/>
        <end position="379"/>
    </location>
</feature>
<organism evidence="3 4">
    <name type="scientific">Chaetomium fimeti</name>
    <dbReference type="NCBI Taxonomy" id="1854472"/>
    <lineage>
        <taxon>Eukaryota</taxon>
        <taxon>Fungi</taxon>
        <taxon>Dikarya</taxon>
        <taxon>Ascomycota</taxon>
        <taxon>Pezizomycotina</taxon>
        <taxon>Sordariomycetes</taxon>
        <taxon>Sordariomycetidae</taxon>
        <taxon>Sordariales</taxon>
        <taxon>Chaetomiaceae</taxon>
        <taxon>Chaetomium</taxon>
    </lineage>
</organism>
<dbReference type="GeneID" id="87835956"/>
<feature type="transmembrane region" description="Helical" evidence="2">
    <location>
        <begin position="232"/>
        <end position="253"/>
    </location>
</feature>
<feature type="transmembrane region" description="Helical" evidence="2">
    <location>
        <begin position="182"/>
        <end position="204"/>
    </location>
</feature>
<dbReference type="RefSeq" id="XP_062657935.1">
    <property type="nucleotide sequence ID" value="XM_062799008.1"/>
</dbReference>
<dbReference type="AlphaFoldDB" id="A0AAE0LQS0"/>
<feature type="compositionally biased region" description="Basic and acidic residues" evidence="1">
    <location>
        <begin position="21"/>
        <end position="39"/>
    </location>
</feature>
<feature type="region of interest" description="Disordered" evidence="1">
    <location>
        <begin position="1"/>
        <end position="56"/>
    </location>
</feature>
<keyword evidence="2" id="KW-0812">Transmembrane</keyword>
<keyword evidence="2" id="KW-0472">Membrane</keyword>